<dbReference type="InParanoid" id="A0A369J6K0"/>
<keyword evidence="2" id="KW-1185">Reference proteome</keyword>
<proteinExistence type="predicted"/>
<gene>
    <name evidence="1" type="ORF">Hypma_001194</name>
</gene>
<organism evidence="1 2">
    <name type="scientific">Hypsizygus marmoreus</name>
    <name type="common">White beech mushroom</name>
    <name type="synonym">Agaricus marmoreus</name>
    <dbReference type="NCBI Taxonomy" id="39966"/>
    <lineage>
        <taxon>Eukaryota</taxon>
        <taxon>Fungi</taxon>
        <taxon>Dikarya</taxon>
        <taxon>Basidiomycota</taxon>
        <taxon>Agaricomycotina</taxon>
        <taxon>Agaricomycetes</taxon>
        <taxon>Agaricomycetidae</taxon>
        <taxon>Agaricales</taxon>
        <taxon>Tricholomatineae</taxon>
        <taxon>Lyophyllaceae</taxon>
        <taxon>Hypsizygus</taxon>
    </lineage>
</organism>
<evidence type="ECO:0000313" key="2">
    <source>
        <dbReference type="Proteomes" id="UP000076154"/>
    </source>
</evidence>
<reference evidence="1" key="1">
    <citation type="submission" date="2018-04" db="EMBL/GenBank/DDBJ databases">
        <title>Whole genome sequencing of Hypsizygus marmoreus.</title>
        <authorList>
            <person name="Choi I.-G."/>
            <person name="Min B."/>
            <person name="Kim J.-G."/>
            <person name="Kim S."/>
            <person name="Oh Y.-L."/>
            <person name="Kong W.-S."/>
            <person name="Park H."/>
            <person name="Jeong J."/>
            <person name="Song E.-S."/>
        </authorList>
    </citation>
    <scope>NUCLEOTIDE SEQUENCE [LARGE SCALE GENOMIC DNA]</scope>
    <source>
        <strain evidence="1">51987-8</strain>
    </source>
</reference>
<comment type="caution">
    <text evidence="1">The sequence shown here is derived from an EMBL/GenBank/DDBJ whole genome shotgun (WGS) entry which is preliminary data.</text>
</comment>
<accession>A0A369J6K0</accession>
<dbReference type="EMBL" id="LUEZ02000110">
    <property type="protein sequence ID" value="RDB17689.1"/>
    <property type="molecule type" value="Genomic_DNA"/>
</dbReference>
<dbReference type="Proteomes" id="UP000076154">
    <property type="component" value="Unassembled WGS sequence"/>
</dbReference>
<name>A0A369J6K0_HYPMA</name>
<protein>
    <submittedName>
        <fullName evidence="1">Uncharacterized protein</fullName>
    </submittedName>
</protein>
<sequence length="74" mass="7899">MVIVLSLEQEGPTPRTPGTFSQPLEDVVIASDCFTTCFVTHTAHLGIVNSLATSGDLCDVEHVVIICDDGINRV</sequence>
<dbReference type="AlphaFoldDB" id="A0A369J6K0"/>
<evidence type="ECO:0000313" key="1">
    <source>
        <dbReference type="EMBL" id="RDB17689.1"/>
    </source>
</evidence>